<evidence type="ECO:0000256" key="4">
    <source>
        <dbReference type="ARBA" id="ARBA00022759"/>
    </source>
</evidence>
<dbReference type="EC" id="3.1.26.5" evidence="7 8"/>
<protein>
    <recommendedName>
        <fullName evidence="7 8">Ribonuclease P protein component</fullName>
        <shortName evidence="7">RNase P protein</shortName>
        <shortName evidence="7">RNaseP protein</shortName>
        <ecNumber evidence="7 8">3.1.26.5</ecNumber>
    </recommendedName>
    <alternativeName>
        <fullName evidence="7">Protein C5</fullName>
    </alternativeName>
</protein>
<dbReference type="KEGG" id="tsin:OXH18_11220"/>
<dbReference type="PROSITE" id="PS00648">
    <property type="entry name" value="RIBONUCLEASE_P"/>
    <property type="match status" value="1"/>
</dbReference>
<dbReference type="EMBL" id="CP113797">
    <property type="protein sequence ID" value="WAL62531.1"/>
    <property type="molecule type" value="Genomic_DNA"/>
</dbReference>
<sequence length="138" mass="15797">MTLPNVHRLRHRQDFNTVYQLGMKRTTPHLILRALPPIIQNPDAASDLSQSDEFEPPTRIGISVSQKVSKRAVVRNRIKRQLRAALRRLLPGLIPGWQLVIIAKPNASECDYEEFLRELEELLINTEVFNGHSGRSLL</sequence>
<dbReference type="GO" id="GO:0042781">
    <property type="term" value="F:3'-tRNA processing endoribonuclease activity"/>
    <property type="evidence" value="ECO:0007669"/>
    <property type="project" value="TreeGrafter"/>
</dbReference>
<evidence type="ECO:0000256" key="6">
    <source>
        <dbReference type="ARBA" id="ARBA00022884"/>
    </source>
</evidence>
<dbReference type="GO" id="GO:0000049">
    <property type="term" value="F:tRNA binding"/>
    <property type="evidence" value="ECO:0007669"/>
    <property type="project" value="UniProtKB-UniRule"/>
</dbReference>
<keyword evidence="5 7" id="KW-0378">Hydrolase</keyword>
<dbReference type="GO" id="GO:0004526">
    <property type="term" value="F:ribonuclease P activity"/>
    <property type="evidence" value="ECO:0007669"/>
    <property type="project" value="UniProtKB-UniRule"/>
</dbReference>
<evidence type="ECO:0000256" key="8">
    <source>
        <dbReference type="NCBIfam" id="TIGR00188"/>
    </source>
</evidence>
<dbReference type="InterPro" id="IPR000100">
    <property type="entry name" value="RNase_P"/>
</dbReference>
<comment type="function">
    <text evidence="1 7">RNaseP catalyzes the removal of the 5'-leader sequence from pre-tRNA to produce the mature 5'-terminus. It can also cleave other RNA substrates such as 4.5S RNA. The protein component plays an auxiliary but essential role in vivo by binding to the 5'-leader sequence and broadening the substrate specificity of the ribozyme.</text>
</comment>
<reference evidence="9" key="1">
    <citation type="submission" date="2022-12" db="EMBL/GenBank/DDBJ databases">
        <title>Polyphasic identification of a Novel Hot-Spring Cyanobacterium Ocullathermofonsia sinensis gen nov. sp. nov. and Genomic Insights on its Adaptations to the Thermal Habitat.</title>
        <authorList>
            <person name="Daroch M."/>
            <person name="Tang J."/>
            <person name="Jiang Y."/>
        </authorList>
    </citation>
    <scope>NUCLEOTIDE SEQUENCE</scope>
    <source>
        <strain evidence="9">PKUAC-SCTA174</strain>
    </source>
</reference>
<keyword evidence="6 7" id="KW-0694">RNA-binding</keyword>
<evidence type="ECO:0000313" key="10">
    <source>
        <dbReference type="Proteomes" id="UP001163152"/>
    </source>
</evidence>
<organism evidence="9 10">
    <name type="scientific">Thermocoleostomius sinensis A174</name>
    <dbReference type="NCBI Taxonomy" id="2016057"/>
    <lineage>
        <taxon>Bacteria</taxon>
        <taxon>Bacillati</taxon>
        <taxon>Cyanobacteriota</taxon>
        <taxon>Cyanophyceae</taxon>
        <taxon>Oculatellales</taxon>
        <taxon>Oculatellaceae</taxon>
        <taxon>Thermocoleostomius</taxon>
    </lineage>
</organism>
<evidence type="ECO:0000256" key="1">
    <source>
        <dbReference type="ARBA" id="ARBA00002663"/>
    </source>
</evidence>
<dbReference type="GO" id="GO:0030677">
    <property type="term" value="C:ribonuclease P complex"/>
    <property type="evidence" value="ECO:0007669"/>
    <property type="project" value="TreeGrafter"/>
</dbReference>
<dbReference type="InterPro" id="IPR014721">
    <property type="entry name" value="Ribsml_uS5_D2-typ_fold_subgr"/>
</dbReference>
<dbReference type="NCBIfam" id="TIGR00188">
    <property type="entry name" value="rnpA"/>
    <property type="match status" value="1"/>
</dbReference>
<evidence type="ECO:0000256" key="3">
    <source>
        <dbReference type="ARBA" id="ARBA00022722"/>
    </source>
</evidence>
<dbReference type="GO" id="GO:0001682">
    <property type="term" value="P:tRNA 5'-leader removal"/>
    <property type="evidence" value="ECO:0007669"/>
    <property type="project" value="UniProtKB-UniRule"/>
</dbReference>
<dbReference type="HAMAP" id="MF_00227">
    <property type="entry name" value="RNase_P"/>
    <property type="match status" value="1"/>
</dbReference>
<dbReference type="InterPro" id="IPR020539">
    <property type="entry name" value="RNase_P_CS"/>
</dbReference>
<keyword evidence="2 7" id="KW-0819">tRNA processing</keyword>
<evidence type="ECO:0000256" key="7">
    <source>
        <dbReference type="HAMAP-Rule" id="MF_00227"/>
    </source>
</evidence>
<keyword evidence="10" id="KW-1185">Reference proteome</keyword>
<dbReference type="InterPro" id="IPR020568">
    <property type="entry name" value="Ribosomal_Su5_D2-typ_SF"/>
</dbReference>
<dbReference type="Gene3D" id="3.30.230.10">
    <property type="match status" value="1"/>
</dbReference>
<comment type="catalytic activity">
    <reaction evidence="7">
        <text>Endonucleolytic cleavage of RNA, removing 5'-extranucleotides from tRNA precursor.</text>
        <dbReference type="EC" id="3.1.26.5"/>
    </reaction>
</comment>
<dbReference type="Proteomes" id="UP001163152">
    <property type="component" value="Chromosome"/>
</dbReference>
<evidence type="ECO:0000256" key="2">
    <source>
        <dbReference type="ARBA" id="ARBA00022694"/>
    </source>
</evidence>
<keyword evidence="3 7" id="KW-0540">Nuclease</keyword>
<dbReference type="Pfam" id="PF00825">
    <property type="entry name" value="Ribonuclease_P"/>
    <property type="match status" value="1"/>
</dbReference>
<accession>A0A9E8ZPI7</accession>
<dbReference type="PANTHER" id="PTHR33992">
    <property type="entry name" value="RIBONUCLEASE P PROTEIN COMPONENT"/>
    <property type="match status" value="1"/>
</dbReference>
<dbReference type="SUPFAM" id="SSF54211">
    <property type="entry name" value="Ribosomal protein S5 domain 2-like"/>
    <property type="match status" value="1"/>
</dbReference>
<dbReference type="RefSeq" id="WP_268612871.1">
    <property type="nucleotide sequence ID" value="NZ_CP113797.1"/>
</dbReference>
<proteinExistence type="inferred from homology"/>
<evidence type="ECO:0000313" key="9">
    <source>
        <dbReference type="EMBL" id="WAL62531.1"/>
    </source>
</evidence>
<keyword evidence="4 7" id="KW-0255">Endonuclease</keyword>
<gene>
    <name evidence="7 9" type="primary">rnpA</name>
    <name evidence="9" type="ORF">OXH18_11220</name>
</gene>
<comment type="similarity">
    <text evidence="7">Belongs to the RnpA family.</text>
</comment>
<dbReference type="AlphaFoldDB" id="A0A9E8ZPI7"/>
<evidence type="ECO:0000256" key="5">
    <source>
        <dbReference type="ARBA" id="ARBA00022801"/>
    </source>
</evidence>
<name>A0A9E8ZPI7_9CYAN</name>
<dbReference type="PANTHER" id="PTHR33992:SF1">
    <property type="entry name" value="RIBONUCLEASE P PROTEIN COMPONENT"/>
    <property type="match status" value="1"/>
</dbReference>
<comment type="subunit">
    <text evidence="7">Consists of a catalytic RNA component (M1 or rnpB) and a protein subunit.</text>
</comment>